<evidence type="ECO:0000256" key="6">
    <source>
        <dbReference type="ARBA" id="ARBA00011881"/>
    </source>
</evidence>
<dbReference type="PANTHER" id="PTHR21485">
    <property type="entry name" value="HAD SUPERFAMILY MEMBERS CMAS AND KDSC"/>
    <property type="match status" value="1"/>
</dbReference>
<dbReference type="PATRIC" id="fig|167964.4.peg.228"/>
<dbReference type="Gene3D" id="3.40.50.1000">
    <property type="entry name" value="HAD superfamily/HAD-like"/>
    <property type="match status" value="1"/>
</dbReference>
<keyword evidence="9" id="KW-0378">Hydrolase</keyword>
<dbReference type="EMBL" id="LGFU01000032">
    <property type="protein sequence ID" value="KUK46389.1"/>
    <property type="molecule type" value="Genomic_DNA"/>
</dbReference>
<dbReference type="EC" id="2.7.7.43" evidence="7"/>
<evidence type="ECO:0000256" key="1">
    <source>
        <dbReference type="ARBA" id="ARBA00001862"/>
    </source>
</evidence>
<gene>
    <name evidence="11" type="ORF">XD73_0729</name>
</gene>
<dbReference type="SFLD" id="SFLDG01138">
    <property type="entry name" value="C1.6.2:_Deoxy-d-mannose-octulo"/>
    <property type="match status" value="1"/>
</dbReference>
<evidence type="ECO:0000256" key="2">
    <source>
        <dbReference type="ARBA" id="ARBA00001946"/>
    </source>
</evidence>
<dbReference type="Proteomes" id="UP000064249">
    <property type="component" value="Unassembled WGS sequence"/>
</dbReference>
<dbReference type="SFLD" id="SFLDG01136">
    <property type="entry name" value="C1.6:_Phosphoserine_Phosphatas"/>
    <property type="match status" value="1"/>
</dbReference>
<dbReference type="SUPFAM" id="SSF56784">
    <property type="entry name" value="HAD-like"/>
    <property type="match status" value="1"/>
</dbReference>
<evidence type="ECO:0000256" key="7">
    <source>
        <dbReference type="ARBA" id="ARBA00012491"/>
    </source>
</evidence>
<dbReference type="InterPro" id="IPR023214">
    <property type="entry name" value="HAD_sf"/>
</dbReference>
<dbReference type="Pfam" id="PF02348">
    <property type="entry name" value="CTP_transf_3"/>
    <property type="match status" value="1"/>
</dbReference>
<evidence type="ECO:0000256" key="10">
    <source>
        <dbReference type="ARBA" id="ARBA00022842"/>
    </source>
</evidence>
<keyword evidence="10" id="KW-0460">Magnesium</keyword>
<dbReference type="NCBIfam" id="TIGR01670">
    <property type="entry name" value="KdsC-phosphatas"/>
    <property type="match status" value="1"/>
</dbReference>
<dbReference type="GO" id="GO:0006054">
    <property type="term" value="P:N-acetylneuraminate metabolic process"/>
    <property type="evidence" value="ECO:0007669"/>
    <property type="project" value="UniProtKB-UniPathway"/>
</dbReference>
<comment type="similarity">
    <text evidence="5">Belongs to the CMP-NeuNAc synthase family.</text>
</comment>
<organism evidence="11 12">
    <name type="scientific">Anaerolinea thermophila</name>
    <dbReference type="NCBI Taxonomy" id="167964"/>
    <lineage>
        <taxon>Bacteria</taxon>
        <taxon>Bacillati</taxon>
        <taxon>Chloroflexota</taxon>
        <taxon>Anaerolineae</taxon>
        <taxon>Anaerolineales</taxon>
        <taxon>Anaerolineaceae</taxon>
        <taxon>Anaerolinea</taxon>
    </lineage>
</organism>
<evidence type="ECO:0000256" key="8">
    <source>
        <dbReference type="ARBA" id="ARBA00022723"/>
    </source>
</evidence>
<dbReference type="Gene3D" id="3.90.550.10">
    <property type="entry name" value="Spore Coat Polysaccharide Biosynthesis Protein SpsA, Chain A"/>
    <property type="match status" value="1"/>
</dbReference>
<dbReference type="InterPro" id="IPR050793">
    <property type="entry name" value="CMP-NeuNAc_synthase"/>
</dbReference>
<dbReference type="GO" id="GO:0046872">
    <property type="term" value="F:metal ion binding"/>
    <property type="evidence" value="ECO:0007669"/>
    <property type="project" value="UniProtKB-KW"/>
</dbReference>
<accession>A0A101FXN9</accession>
<comment type="cofactor">
    <cofactor evidence="2">
        <name>Mg(2+)</name>
        <dbReference type="ChEBI" id="CHEBI:18420"/>
    </cofactor>
</comment>
<sequence length="409" mass="45789">MEKSRMEILAVIPARGNSKSIPRKNVKELAGFPLIAYSIAAALQSRSVTRVIVSTDDAEIAAVARQFGAEVPFMRPAEFAQDQTPDLPVFEHALIWLKENEGYEPDVVIQLRPTSPIRPKSCVDSAVAVLGEHPEADCVRGVVLAGQNPYKMWHIQSDGALAPILTVTGIKEAYNAPRQDLPLVYWQTGHIDAIRPVTILKKRSMTGDIIYPLIIDPLYTVDIDTMTDWRNAEQLVNEGYLDMVIPEMEKEQMPQKISMLIMDFDGVMTDDRVWVDEDGREMVAANRSDGMGLELVRKQLNIPIIVISKEKNPVVARRCEKLHLPYRQGVDKKASVIKTILAEQKIDPKQVAYIGNDVNDLECFDLVGYRVAPADAHESVRRKADLILQNKGGHGAVRELCDRILKEYS</sequence>
<protein>
    <recommendedName>
        <fullName evidence="7">N-acylneuraminate cytidylyltransferase</fullName>
        <ecNumber evidence="7">2.7.7.43</ecNumber>
    </recommendedName>
</protein>
<proteinExistence type="inferred from homology"/>
<dbReference type="Pfam" id="PF08282">
    <property type="entry name" value="Hydrolase_3"/>
    <property type="match status" value="1"/>
</dbReference>
<dbReference type="InterPro" id="IPR003329">
    <property type="entry name" value="Cytidylyl_trans"/>
</dbReference>
<evidence type="ECO:0000256" key="3">
    <source>
        <dbReference type="ARBA" id="ARBA00005141"/>
    </source>
</evidence>
<comment type="similarity">
    <text evidence="4">Belongs to the KdsC family.</text>
</comment>
<reference evidence="11 12" key="1">
    <citation type="journal article" date="2015" name="MBio">
        <title>Genome-Resolved Metagenomic Analysis Reveals Roles for Candidate Phyla and Other Microbial Community Members in Biogeochemical Transformations in Oil Reservoirs.</title>
        <authorList>
            <person name="Hu P."/>
            <person name="Tom L."/>
            <person name="Singh A."/>
            <person name="Thomas B.C."/>
            <person name="Baker B.J."/>
            <person name="Piceno Y.M."/>
            <person name="Andersen G.L."/>
            <person name="Banfield J.F."/>
        </authorList>
    </citation>
    <scope>NUCLEOTIDE SEQUENCE [LARGE SCALE GENOMIC DNA]</scope>
    <source>
        <strain evidence="11">46_16</strain>
    </source>
</reference>
<dbReference type="InterPro" id="IPR036412">
    <property type="entry name" value="HAD-like_sf"/>
</dbReference>
<dbReference type="PANTHER" id="PTHR21485:SF3">
    <property type="entry name" value="N-ACYLNEURAMINATE CYTIDYLYLTRANSFERASE"/>
    <property type="match status" value="1"/>
</dbReference>
<name>A0A101FXN9_9CHLR</name>
<dbReference type="SUPFAM" id="SSF53448">
    <property type="entry name" value="Nucleotide-diphospho-sugar transferases"/>
    <property type="match status" value="1"/>
</dbReference>
<dbReference type="GO" id="GO:0016788">
    <property type="term" value="F:hydrolase activity, acting on ester bonds"/>
    <property type="evidence" value="ECO:0007669"/>
    <property type="project" value="InterPro"/>
</dbReference>
<keyword evidence="11" id="KW-0548">Nucleotidyltransferase</keyword>
<dbReference type="GO" id="GO:0008781">
    <property type="term" value="F:N-acylneuraminate cytidylyltransferase activity"/>
    <property type="evidence" value="ECO:0007669"/>
    <property type="project" value="UniProtKB-EC"/>
</dbReference>
<comment type="caution">
    <text evidence="11">The sequence shown here is derived from an EMBL/GenBank/DDBJ whole genome shotgun (WGS) entry which is preliminary data.</text>
</comment>
<evidence type="ECO:0000256" key="9">
    <source>
        <dbReference type="ARBA" id="ARBA00022801"/>
    </source>
</evidence>
<comment type="subunit">
    <text evidence="6">Homotetramer.</text>
</comment>
<evidence type="ECO:0000256" key="5">
    <source>
        <dbReference type="ARBA" id="ARBA00010726"/>
    </source>
</evidence>
<evidence type="ECO:0000256" key="4">
    <source>
        <dbReference type="ARBA" id="ARBA00005893"/>
    </source>
</evidence>
<dbReference type="AlphaFoldDB" id="A0A101FXN9"/>
<evidence type="ECO:0000313" key="12">
    <source>
        <dbReference type="Proteomes" id="UP000064249"/>
    </source>
</evidence>
<dbReference type="UniPathway" id="UPA00628"/>
<dbReference type="CDD" id="cd02513">
    <property type="entry name" value="CMP-NeuAc_Synthase"/>
    <property type="match status" value="1"/>
</dbReference>
<dbReference type="InterPro" id="IPR010023">
    <property type="entry name" value="KdsC_fam"/>
</dbReference>
<comment type="catalytic activity">
    <reaction evidence="1">
        <text>an N-acylneuraminate + CTP = a CMP-N-acyl-beta-neuraminate + diphosphate</text>
        <dbReference type="Rhea" id="RHEA:11344"/>
        <dbReference type="ChEBI" id="CHEBI:33019"/>
        <dbReference type="ChEBI" id="CHEBI:37563"/>
        <dbReference type="ChEBI" id="CHEBI:60073"/>
        <dbReference type="ChEBI" id="CHEBI:68671"/>
        <dbReference type="EC" id="2.7.7.43"/>
    </reaction>
</comment>
<dbReference type="InterPro" id="IPR029044">
    <property type="entry name" value="Nucleotide-diphossugar_trans"/>
</dbReference>
<dbReference type="SFLD" id="SFLDS00003">
    <property type="entry name" value="Haloacid_Dehalogenase"/>
    <property type="match status" value="1"/>
</dbReference>
<evidence type="ECO:0000313" key="11">
    <source>
        <dbReference type="EMBL" id="KUK46389.1"/>
    </source>
</evidence>
<comment type="pathway">
    <text evidence="3">Amino-sugar metabolism; N-acetylneuraminate metabolism.</text>
</comment>
<keyword evidence="8" id="KW-0479">Metal-binding</keyword>
<keyword evidence="11" id="KW-0808">Transferase</keyword>